<evidence type="ECO:0000313" key="9">
    <source>
        <dbReference type="Proteomes" id="UP000557307"/>
    </source>
</evidence>
<comment type="caution">
    <text evidence="8">The sequence shown here is derived from an EMBL/GenBank/DDBJ whole genome shotgun (WGS) entry which is preliminary data.</text>
</comment>
<evidence type="ECO:0000256" key="3">
    <source>
        <dbReference type="ARBA" id="ARBA00022692"/>
    </source>
</evidence>
<dbReference type="PANTHER" id="PTHR36115">
    <property type="entry name" value="PROLINE-RICH ANTIGEN HOMOLOG-RELATED"/>
    <property type="match status" value="1"/>
</dbReference>
<protein>
    <submittedName>
        <fullName evidence="8">Putative RDD family membrane protein YckC</fullName>
    </submittedName>
</protein>
<dbReference type="RefSeq" id="WP_184179516.1">
    <property type="nucleotide sequence ID" value="NZ_JACHGF010000017.1"/>
</dbReference>
<dbReference type="EMBL" id="JACHGF010000017">
    <property type="protein sequence ID" value="MBB5287413.1"/>
    <property type="molecule type" value="Genomic_DNA"/>
</dbReference>
<sequence>MIATLAPASLLASRRKRIAAFMIDHFVITLLMVSVVFLALGPNFLDETNRRQMPGIMAAVLMVGLLLYFAKDSVKGMSIGKWIMGIGVRDEAALHEVPSLGRLFLRNVFILIWPVELIVLVIDPEKKRLGDKVAKTKVFENENKPKALTRILTGIGLGAVFIAFAFLFTSSAVKNSDAYQVAIREIENNNEIQAETGGIKGYGMIPSGNINITDGYGQAQLEIKVLGSTKNLTVLAYLEKQPEGAWQLVQLDEK</sequence>
<dbReference type="InterPro" id="IPR010432">
    <property type="entry name" value="RDD"/>
</dbReference>
<evidence type="ECO:0000313" key="8">
    <source>
        <dbReference type="EMBL" id="MBB5287413.1"/>
    </source>
</evidence>
<dbReference type="Proteomes" id="UP000557307">
    <property type="component" value="Unassembled WGS sequence"/>
</dbReference>
<dbReference type="PANTHER" id="PTHR36115:SF6">
    <property type="entry name" value="PROLINE-RICH ANTIGEN HOMOLOG"/>
    <property type="match status" value="1"/>
</dbReference>
<evidence type="ECO:0000256" key="5">
    <source>
        <dbReference type="ARBA" id="ARBA00023136"/>
    </source>
</evidence>
<dbReference type="GO" id="GO:0005886">
    <property type="term" value="C:plasma membrane"/>
    <property type="evidence" value="ECO:0007669"/>
    <property type="project" value="UniProtKB-SubCell"/>
</dbReference>
<evidence type="ECO:0000256" key="1">
    <source>
        <dbReference type="ARBA" id="ARBA00004651"/>
    </source>
</evidence>
<evidence type="ECO:0000259" key="7">
    <source>
        <dbReference type="Pfam" id="PF06271"/>
    </source>
</evidence>
<accession>A0A840U1E8</accession>
<feature type="transmembrane region" description="Helical" evidence="6">
    <location>
        <begin position="147"/>
        <end position="168"/>
    </location>
</feature>
<keyword evidence="5 6" id="KW-0472">Membrane</keyword>
<reference evidence="8 9" key="1">
    <citation type="submission" date="2020-08" db="EMBL/GenBank/DDBJ databases">
        <title>Genomic Encyclopedia of Type Strains, Phase IV (KMG-IV): sequencing the most valuable type-strain genomes for metagenomic binning, comparative biology and taxonomic classification.</title>
        <authorList>
            <person name="Goeker M."/>
        </authorList>
    </citation>
    <scope>NUCLEOTIDE SEQUENCE [LARGE SCALE GENOMIC DNA]</scope>
    <source>
        <strain evidence="8 9">DSM 105074</strain>
    </source>
</reference>
<keyword evidence="4 6" id="KW-1133">Transmembrane helix</keyword>
<comment type="subcellular location">
    <subcellularLocation>
        <location evidence="1">Cell membrane</location>
        <topology evidence="1">Multi-pass membrane protein</topology>
    </subcellularLocation>
</comment>
<dbReference type="AlphaFoldDB" id="A0A840U1E8"/>
<keyword evidence="2" id="KW-1003">Cell membrane</keyword>
<feature type="transmembrane region" description="Helical" evidence="6">
    <location>
        <begin position="52"/>
        <end position="70"/>
    </location>
</feature>
<feature type="transmembrane region" description="Helical" evidence="6">
    <location>
        <begin position="21"/>
        <end position="40"/>
    </location>
</feature>
<keyword evidence="3 6" id="KW-0812">Transmembrane</keyword>
<organism evidence="8 9">
    <name type="scientific">Rhabdobacter roseus</name>
    <dbReference type="NCBI Taxonomy" id="1655419"/>
    <lineage>
        <taxon>Bacteria</taxon>
        <taxon>Pseudomonadati</taxon>
        <taxon>Bacteroidota</taxon>
        <taxon>Cytophagia</taxon>
        <taxon>Cytophagales</taxon>
        <taxon>Cytophagaceae</taxon>
        <taxon>Rhabdobacter</taxon>
    </lineage>
</organism>
<evidence type="ECO:0000256" key="2">
    <source>
        <dbReference type="ARBA" id="ARBA00022475"/>
    </source>
</evidence>
<feature type="transmembrane region" description="Helical" evidence="6">
    <location>
        <begin position="103"/>
        <end position="122"/>
    </location>
</feature>
<dbReference type="InterPro" id="IPR051791">
    <property type="entry name" value="Pra-immunoreactive"/>
</dbReference>
<evidence type="ECO:0000256" key="4">
    <source>
        <dbReference type="ARBA" id="ARBA00022989"/>
    </source>
</evidence>
<dbReference type="Pfam" id="PF06271">
    <property type="entry name" value="RDD"/>
    <property type="match status" value="1"/>
</dbReference>
<keyword evidence="9" id="KW-1185">Reference proteome</keyword>
<gene>
    <name evidence="8" type="ORF">HNQ92_005576</name>
</gene>
<name>A0A840U1E8_9BACT</name>
<proteinExistence type="predicted"/>
<evidence type="ECO:0000256" key="6">
    <source>
        <dbReference type="SAM" id="Phobius"/>
    </source>
</evidence>
<feature type="domain" description="RDD" evidence="7">
    <location>
        <begin position="12"/>
        <end position="135"/>
    </location>
</feature>